<dbReference type="InterPro" id="IPR014729">
    <property type="entry name" value="Rossmann-like_a/b/a_fold"/>
</dbReference>
<feature type="site" description="Important for beta-aspartyl-AMP intermediate formation" evidence="10">
    <location>
        <position position="369"/>
    </location>
</feature>
<evidence type="ECO:0000313" key="13">
    <source>
        <dbReference type="Proteomes" id="UP000178825"/>
    </source>
</evidence>
<dbReference type="GO" id="GO:0006529">
    <property type="term" value="P:asparagine biosynthetic process"/>
    <property type="evidence" value="ECO:0007669"/>
    <property type="project" value="UniProtKB-KW"/>
</dbReference>
<evidence type="ECO:0000256" key="10">
    <source>
        <dbReference type="PIRSR" id="PIRSR001589-3"/>
    </source>
</evidence>
<proteinExistence type="inferred from homology"/>
<evidence type="ECO:0000256" key="2">
    <source>
        <dbReference type="ARBA" id="ARBA00005752"/>
    </source>
</evidence>
<dbReference type="GO" id="GO:0005524">
    <property type="term" value="F:ATP binding"/>
    <property type="evidence" value="ECO:0007669"/>
    <property type="project" value="UniProtKB-KW"/>
</dbReference>
<dbReference type="Pfam" id="PF13537">
    <property type="entry name" value="GATase_7"/>
    <property type="match status" value="1"/>
</dbReference>
<dbReference type="Gene3D" id="3.60.20.10">
    <property type="entry name" value="Glutamine Phosphoribosylpyrophosphate, subunit 1, domain 1"/>
    <property type="match status" value="1"/>
</dbReference>
<evidence type="ECO:0000256" key="7">
    <source>
        <dbReference type="ARBA" id="ARBA00048741"/>
    </source>
</evidence>
<evidence type="ECO:0000256" key="1">
    <source>
        <dbReference type="ARBA" id="ARBA00005187"/>
    </source>
</evidence>
<organism evidence="12 13">
    <name type="scientific">Candidatus Jorgensenbacteria bacterium RIFCSPHIGHO2_02_FULL_45_20</name>
    <dbReference type="NCBI Taxonomy" id="1798470"/>
    <lineage>
        <taxon>Bacteria</taxon>
        <taxon>Candidatus Joergenseniibacteriota</taxon>
    </lineage>
</organism>
<dbReference type="PIRSF" id="PIRSF001589">
    <property type="entry name" value="Asn_synthetase_glu-h"/>
    <property type="match status" value="1"/>
</dbReference>
<dbReference type="InterPro" id="IPR001962">
    <property type="entry name" value="Asn_synthase"/>
</dbReference>
<dbReference type="Proteomes" id="UP000178825">
    <property type="component" value="Unassembled WGS sequence"/>
</dbReference>
<keyword evidence="4 9" id="KW-0547">Nucleotide-binding</keyword>
<feature type="binding site" evidence="9">
    <location>
        <position position="292"/>
    </location>
    <ligand>
        <name>ATP</name>
        <dbReference type="ChEBI" id="CHEBI:30616"/>
    </ligand>
</feature>
<comment type="caution">
    <text evidence="12">The sequence shown here is derived from an EMBL/GenBank/DDBJ whole genome shotgun (WGS) entry which is preliminary data.</text>
</comment>
<evidence type="ECO:0000256" key="3">
    <source>
        <dbReference type="ARBA" id="ARBA00012737"/>
    </source>
</evidence>
<dbReference type="Pfam" id="PF00733">
    <property type="entry name" value="Asn_synthase"/>
    <property type="match status" value="1"/>
</dbReference>
<dbReference type="GO" id="GO:0005829">
    <property type="term" value="C:cytosol"/>
    <property type="evidence" value="ECO:0007669"/>
    <property type="project" value="TreeGrafter"/>
</dbReference>
<keyword evidence="8" id="KW-0061">Asparagine biosynthesis</keyword>
<dbReference type="InterPro" id="IPR051786">
    <property type="entry name" value="ASN_synthetase/amidase"/>
</dbReference>
<feature type="active site" description="For GATase activity" evidence="8">
    <location>
        <position position="2"/>
    </location>
</feature>
<feature type="binding site" evidence="9">
    <location>
        <position position="103"/>
    </location>
    <ligand>
        <name>L-glutamine</name>
        <dbReference type="ChEBI" id="CHEBI:58359"/>
    </ligand>
</feature>
<evidence type="ECO:0000259" key="11">
    <source>
        <dbReference type="PROSITE" id="PS51278"/>
    </source>
</evidence>
<dbReference type="Gene3D" id="3.40.50.620">
    <property type="entry name" value="HUPs"/>
    <property type="match status" value="1"/>
</dbReference>
<dbReference type="InterPro" id="IPR033738">
    <property type="entry name" value="AsnB_N"/>
</dbReference>
<dbReference type="SUPFAM" id="SSF56235">
    <property type="entry name" value="N-terminal nucleophile aminohydrolases (Ntn hydrolases)"/>
    <property type="match status" value="1"/>
</dbReference>
<sequence>MCGINGIFFYKSGKEVDARELERARDTLAHRGPDGAGLYVSKNKKLGFGHRRLSIIDLSEAGKQPMTNERGSVWITFNGEIYNFKELKAELENKGHIFRSLTDTEVIVHGYEEFGFDFVKRLNGMFAFAIWDETKKILFAARDHMGIKPFYYAMQNGVFYFGSELKAILEFRDFKKELDEAGVSHYLTFSTSPAPGTLFRNIYKLPPASVLAIKQGGEPEISEYWNPVCPEDKTIGENEAARRVRELLEASIHLQMVSDVPFGCFLSGGIDSSTNASLMSRALGKPVETFSVGAKHFSKYNEFDYSRVMAKQLGANSHEILIDESHLFEFMEKFGKIADDPNGDQVCIPLYWLSKLTRDSGVKMVQIGEGSDEIFFGYDTYIKAFKLYNRLWRFLERLPAAGKQILCSTGETFLKHPKFEFYKEYLRRLAENEEPYWGNAVAWSTYQKEKLLTAEFKEKHGSNSYGIIERLHNEMKKRDSNSDFLRRLLFVELKHRLPELLLTRADKMTMANSIEGRVPFLDRRLVEFAFQIPSGLKIKNGIPKYILKKAVHGVIPENIIWRKKQGFAAPLSEWLRPDSPTVSKLVSIIENSGLRERNIINYDYVRWIINSHQRNGVNQNFRIWNLVTLSLWYDAWF</sequence>
<comment type="catalytic activity">
    <reaction evidence="7">
        <text>L-aspartate + L-glutamine + ATP + H2O = L-asparagine + L-glutamate + AMP + diphosphate + H(+)</text>
        <dbReference type="Rhea" id="RHEA:12228"/>
        <dbReference type="ChEBI" id="CHEBI:15377"/>
        <dbReference type="ChEBI" id="CHEBI:15378"/>
        <dbReference type="ChEBI" id="CHEBI:29985"/>
        <dbReference type="ChEBI" id="CHEBI:29991"/>
        <dbReference type="ChEBI" id="CHEBI:30616"/>
        <dbReference type="ChEBI" id="CHEBI:33019"/>
        <dbReference type="ChEBI" id="CHEBI:58048"/>
        <dbReference type="ChEBI" id="CHEBI:58359"/>
        <dbReference type="ChEBI" id="CHEBI:456215"/>
        <dbReference type="EC" id="6.3.5.4"/>
    </reaction>
</comment>
<accession>A0A1F6BN56</accession>
<reference evidence="12 13" key="1">
    <citation type="journal article" date="2016" name="Nat. Commun.">
        <title>Thousands of microbial genomes shed light on interconnected biogeochemical processes in an aquifer system.</title>
        <authorList>
            <person name="Anantharaman K."/>
            <person name="Brown C.T."/>
            <person name="Hug L.A."/>
            <person name="Sharon I."/>
            <person name="Castelle C.J."/>
            <person name="Probst A.J."/>
            <person name="Thomas B.C."/>
            <person name="Singh A."/>
            <person name="Wilkins M.J."/>
            <person name="Karaoz U."/>
            <person name="Brodie E.L."/>
            <person name="Williams K.H."/>
            <person name="Hubbard S.S."/>
            <person name="Banfield J.F."/>
        </authorList>
    </citation>
    <scope>NUCLEOTIDE SEQUENCE [LARGE SCALE GENOMIC DNA]</scope>
</reference>
<dbReference type="InterPro" id="IPR017932">
    <property type="entry name" value="GATase_2_dom"/>
</dbReference>
<name>A0A1F6BN56_9BACT</name>
<gene>
    <name evidence="12" type="ORF">A3D55_02055</name>
</gene>
<dbReference type="PANTHER" id="PTHR43284">
    <property type="entry name" value="ASPARAGINE SYNTHETASE (GLUTAMINE-HYDROLYZING)"/>
    <property type="match status" value="1"/>
</dbReference>
<keyword evidence="5 9" id="KW-0067">ATP-binding</keyword>
<keyword evidence="8" id="KW-0028">Amino-acid biosynthesis</keyword>
<evidence type="ECO:0000256" key="8">
    <source>
        <dbReference type="PIRSR" id="PIRSR001589-1"/>
    </source>
</evidence>
<feature type="domain" description="Glutamine amidotransferase type-2" evidence="11">
    <location>
        <begin position="2"/>
        <end position="216"/>
    </location>
</feature>
<evidence type="ECO:0000256" key="4">
    <source>
        <dbReference type="ARBA" id="ARBA00022741"/>
    </source>
</evidence>
<evidence type="ECO:0000313" key="12">
    <source>
        <dbReference type="EMBL" id="OGG38298.1"/>
    </source>
</evidence>
<keyword evidence="6 8" id="KW-0315">Glutamine amidotransferase</keyword>
<evidence type="ECO:0000256" key="9">
    <source>
        <dbReference type="PIRSR" id="PIRSR001589-2"/>
    </source>
</evidence>
<comment type="pathway">
    <text evidence="1">Amino-acid biosynthesis; L-asparagine biosynthesis; L-asparagine from L-aspartate (L-Gln route): step 1/1.</text>
</comment>
<dbReference type="EC" id="6.3.5.4" evidence="3"/>
<evidence type="ECO:0000256" key="5">
    <source>
        <dbReference type="ARBA" id="ARBA00022840"/>
    </source>
</evidence>
<dbReference type="EMBL" id="MFKJ01000026">
    <property type="protein sequence ID" value="OGG38298.1"/>
    <property type="molecule type" value="Genomic_DNA"/>
</dbReference>
<dbReference type="PROSITE" id="PS51278">
    <property type="entry name" value="GATASE_TYPE_2"/>
    <property type="match status" value="1"/>
</dbReference>
<dbReference type="AlphaFoldDB" id="A0A1F6BN56"/>
<dbReference type="SUPFAM" id="SSF52402">
    <property type="entry name" value="Adenine nucleotide alpha hydrolases-like"/>
    <property type="match status" value="1"/>
</dbReference>
<dbReference type="PANTHER" id="PTHR43284:SF1">
    <property type="entry name" value="ASPARAGINE SYNTHETASE"/>
    <property type="match status" value="1"/>
</dbReference>
<protein>
    <recommendedName>
        <fullName evidence="3">asparagine synthase (glutamine-hydrolyzing)</fullName>
        <ecNumber evidence="3">6.3.5.4</ecNumber>
    </recommendedName>
</protein>
<dbReference type="CDD" id="cd00712">
    <property type="entry name" value="AsnB"/>
    <property type="match status" value="1"/>
</dbReference>
<dbReference type="InterPro" id="IPR006426">
    <property type="entry name" value="Asn_synth_AEB"/>
</dbReference>
<comment type="similarity">
    <text evidence="2">Belongs to the asparagine synthetase family.</text>
</comment>
<dbReference type="CDD" id="cd01991">
    <property type="entry name" value="Asn_synthase_B_C"/>
    <property type="match status" value="1"/>
</dbReference>
<dbReference type="STRING" id="1798470.A3D55_02055"/>
<dbReference type="GO" id="GO:0004066">
    <property type="term" value="F:asparagine synthase (glutamine-hydrolyzing) activity"/>
    <property type="evidence" value="ECO:0007669"/>
    <property type="project" value="UniProtKB-EC"/>
</dbReference>
<evidence type="ECO:0000256" key="6">
    <source>
        <dbReference type="ARBA" id="ARBA00022962"/>
    </source>
</evidence>
<dbReference type="NCBIfam" id="TIGR01536">
    <property type="entry name" value="asn_synth_AEB"/>
    <property type="match status" value="1"/>
</dbReference>
<dbReference type="InterPro" id="IPR029055">
    <property type="entry name" value="Ntn_hydrolases_N"/>
</dbReference>